<sequence>MNKTETWYAFDMNPEHVDPRLIYWLHLNGIVLKLNNNCYSPGVIASTYNELPEFFIKQEEDSKLYPVTFSLGVKDRVPNIKKLIEEHDTIHEKPHRWLRNPLFINYGRYTKQDISDCLSDWLDEVSILISRVEEVDEKAIASKHKSDIESIKQAIASIKSKL</sequence>
<comment type="caution">
    <text evidence="1">The sequence shown here is derived from an EMBL/GenBank/DDBJ whole genome shotgun (WGS) entry which is preliminary data.</text>
</comment>
<dbReference type="Proteomes" id="UP000268857">
    <property type="component" value="Unassembled WGS sequence"/>
</dbReference>
<organism evidence="1 2">
    <name type="scientific">Chlorogloeopsis fritschii PCC 6912</name>
    <dbReference type="NCBI Taxonomy" id="211165"/>
    <lineage>
        <taxon>Bacteria</taxon>
        <taxon>Bacillati</taxon>
        <taxon>Cyanobacteriota</taxon>
        <taxon>Cyanophyceae</taxon>
        <taxon>Nostocales</taxon>
        <taxon>Chlorogloeopsidaceae</taxon>
        <taxon>Chlorogloeopsis</taxon>
    </lineage>
</organism>
<evidence type="ECO:0000313" key="2">
    <source>
        <dbReference type="Proteomes" id="UP000268857"/>
    </source>
</evidence>
<dbReference type="RefSeq" id="WP_016879456.1">
    <property type="nucleotide sequence ID" value="NZ_AJLN01000060.1"/>
</dbReference>
<dbReference type="STRING" id="211165.GCA_000317285_01805"/>
<proteinExistence type="predicted"/>
<dbReference type="EMBL" id="RSCJ01000027">
    <property type="protein sequence ID" value="RUR74918.1"/>
    <property type="molecule type" value="Genomic_DNA"/>
</dbReference>
<evidence type="ECO:0000313" key="1">
    <source>
        <dbReference type="EMBL" id="RUR74918.1"/>
    </source>
</evidence>
<accession>A0A433N1N2</accession>
<name>A0A433N1N2_CHLFR</name>
<dbReference type="AlphaFoldDB" id="A0A433N1N2"/>
<gene>
    <name evidence="1" type="ORF">PCC6912_50960</name>
</gene>
<reference evidence="1 2" key="1">
    <citation type="journal article" date="2019" name="Genome Biol. Evol.">
        <title>Day and night: Metabolic profiles and evolutionary relationships of six axenic non-marine cyanobacteria.</title>
        <authorList>
            <person name="Will S.E."/>
            <person name="Henke P."/>
            <person name="Boedeker C."/>
            <person name="Huang S."/>
            <person name="Brinkmann H."/>
            <person name="Rohde M."/>
            <person name="Jarek M."/>
            <person name="Friedl T."/>
            <person name="Seufert S."/>
            <person name="Schumacher M."/>
            <person name="Overmann J."/>
            <person name="Neumann-Schaal M."/>
            <person name="Petersen J."/>
        </authorList>
    </citation>
    <scope>NUCLEOTIDE SEQUENCE [LARGE SCALE GENOMIC DNA]</scope>
    <source>
        <strain evidence="1 2">PCC 6912</strain>
    </source>
</reference>
<protein>
    <submittedName>
        <fullName evidence="1">Uncharacterized protein</fullName>
    </submittedName>
</protein>
<keyword evidence="2" id="KW-1185">Reference proteome</keyword>